<evidence type="ECO:0000313" key="2">
    <source>
        <dbReference type="WBParaSite" id="nRc.2.0.1.t14040-RA"/>
    </source>
</evidence>
<dbReference type="AlphaFoldDB" id="A0A915IJQ3"/>
<dbReference type="GO" id="GO:1904491">
    <property type="term" value="P:protein localization to ciliary transition zone"/>
    <property type="evidence" value="ECO:0007669"/>
    <property type="project" value="TreeGrafter"/>
</dbReference>
<sequence length="162" mass="18992">MSSNKGGLVRVLKSKRSKFEEENFCYKVIANRSHSLIARCDDLRPMLVTAKRLTGLNLDSLTEDKRRRLARLEYFRQNMEDAENNPVGKASLEDYDRDLQTIQQYRNSLKDQQIMAHIRKSLSIFYTIYPTMGNSDFFEFQITNPYNSPCRVKIVITERNLV</sequence>
<accession>A0A915IJQ3</accession>
<dbReference type="GO" id="GO:0090090">
    <property type="term" value="P:negative regulation of canonical Wnt signaling pathway"/>
    <property type="evidence" value="ECO:0007669"/>
    <property type="project" value="InterPro"/>
</dbReference>
<dbReference type="GO" id="GO:0036064">
    <property type="term" value="C:ciliary basal body"/>
    <property type="evidence" value="ECO:0007669"/>
    <property type="project" value="TreeGrafter"/>
</dbReference>
<keyword evidence="1" id="KW-1185">Reference proteome</keyword>
<protein>
    <submittedName>
        <fullName evidence="2">Uncharacterized protein</fullName>
    </submittedName>
</protein>
<reference evidence="2" key="1">
    <citation type="submission" date="2022-11" db="UniProtKB">
        <authorList>
            <consortium name="WormBaseParasite"/>
        </authorList>
    </citation>
    <scope>IDENTIFICATION</scope>
</reference>
<dbReference type="GO" id="GO:0035869">
    <property type="term" value="C:ciliary transition zone"/>
    <property type="evidence" value="ECO:0007669"/>
    <property type="project" value="TreeGrafter"/>
</dbReference>
<dbReference type="PANTHER" id="PTHR31043:SF3">
    <property type="entry name" value="NEPHROCYSTIN-4"/>
    <property type="match status" value="1"/>
</dbReference>
<organism evidence="1 2">
    <name type="scientific">Romanomermis culicivorax</name>
    <name type="common">Nematode worm</name>
    <dbReference type="NCBI Taxonomy" id="13658"/>
    <lineage>
        <taxon>Eukaryota</taxon>
        <taxon>Metazoa</taxon>
        <taxon>Ecdysozoa</taxon>
        <taxon>Nematoda</taxon>
        <taxon>Enoplea</taxon>
        <taxon>Dorylaimia</taxon>
        <taxon>Mermithida</taxon>
        <taxon>Mermithoidea</taxon>
        <taxon>Mermithidae</taxon>
        <taxon>Romanomermis</taxon>
    </lineage>
</organism>
<dbReference type="WBParaSite" id="nRc.2.0.1.t14040-RA">
    <property type="protein sequence ID" value="nRc.2.0.1.t14040-RA"/>
    <property type="gene ID" value="nRc.2.0.1.g14040"/>
</dbReference>
<dbReference type="PANTHER" id="PTHR31043">
    <property type="entry name" value="NEPHROCYSTIN-4"/>
    <property type="match status" value="1"/>
</dbReference>
<name>A0A915IJQ3_ROMCU</name>
<dbReference type="InterPro" id="IPR029775">
    <property type="entry name" value="NPHP4"/>
</dbReference>
<dbReference type="GO" id="GO:0097730">
    <property type="term" value="C:non-motile cilium"/>
    <property type="evidence" value="ECO:0007669"/>
    <property type="project" value="InterPro"/>
</dbReference>
<dbReference type="Proteomes" id="UP000887565">
    <property type="component" value="Unplaced"/>
</dbReference>
<dbReference type="GO" id="GO:0097546">
    <property type="term" value="C:ciliary base"/>
    <property type="evidence" value="ECO:0007669"/>
    <property type="project" value="TreeGrafter"/>
</dbReference>
<proteinExistence type="predicted"/>
<evidence type="ECO:0000313" key="1">
    <source>
        <dbReference type="Proteomes" id="UP000887565"/>
    </source>
</evidence>